<dbReference type="InterPro" id="IPR001279">
    <property type="entry name" value="Metallo-B-lactamas"/>
</dbReference>
<proteinExistence type="predicted"/>
<reference evidence="3" key="1">
    <citation type="journal article" date="2015" name="MBio">
        <title>Genome-Resolved Metagenomic Analysis Reveals Roles for Candidate Phyla and Other Microbial Community Members in Biogeochemical Transformations in Oil Reservoirs.</title>
        <authorList>
            <person name="Hu P."/>
            <person name="Tom L."/>
            <person name="Singh A."/>
            <person name="Thomas B.C."/>
            <person name="Baker B.J."/>
            <person name="Piceno Y.M."/>
            <person name="Andersen G.L."/>
            <person name="Banfield J.F."/>
        </authorList>
    </citation>
    <scope>NUCLEOTIDE SEQUENCE [LARGE SCALE GENOMIC DNA]</scope>
</reference>
<evidence type="ECO:0000313" key="3">
    <source>
        <dbReference type="Proteomes" id="UP000053911"/>
    </source>
</evidence>
<evidence type="ECO:0000259" key="1">
    <source>
        <dbReference type="SMART" id="SM00849"/>
    </source>
</evidence>
<dbReference type="SMART" id="SM00849">
    <property type="entry name" value="Lactamase_B"/>
    <property type="match status" value="1"/>
</dbReference>
<dbReference type="CDD" id="cd07721">
    <property type="entry name" value="yflN-like_MBL-fold"/>
    <property type="match status" value="1"/>
</dbReference>
<name>A0A101EJU5_9EURY</name>
<gene>
    <name evidence="2" type="ORF">XD54_2004</name>
</gene>
<comment type="caution">
    <text evidence="2">The sequence shown here is derived from an EMBL/GenBank/DDBJ whole genome shotgun (WGS) entry which is preliminary data.</text>
</comment>
<dbReference type="PATRIC" id="fig|172049.5.peg.272"/>
<dbReference type="EMBL" id="LGFD01000076">
    <property type="protein sequence ID" value="KUK16702.1"/>
    <property type="molecule type" value="Genomic_DNA"/>
</dbReference>
<dbReference type="InterPro" id="IPR050855">
    <property type="entry name" value="NDM-1-like"/>
</dbReference>
<dbReference type="Proteomes" id="UP000053911">
    <property type="component" value="Unassembled WGS sequence"/>
</dbReference>
<dbReference type="Pfam" id="PF00753">
    <property type="entry name" value="Lactamase_B"/>
    <property type="match status" value="1"/>
</dbReference>
<dbReference type="AlphaFoldDB" id="A0A101EJU5"/>
<organism evidence="2 3">
    <name type="scientific">Thermococcus sibiricus</name>
    <dbReference type="NCBI Taxonomy" id="172049"/>
    <lineage>
        <taxon>Archaea</taxon>
        <taxon>Methanobacteriati</taxon>
        <taxon>Methanobacteriota</taxon>
        <taxon>Thermococci</taxon>
        <taxon>Thermococcales</taxon>
        <taxon>Thermococcaceae</taxon>
        <taxon>Thermococcus</taxon>
    </lineage>
</organism>
<dbReference type="OMA" id="CFGHGDP"/>
<dbReference type="PANTHER" id="PTHR42951:SF17">
    <property type="entry name" value="METALLO-BETA-LACTAMASE DOMAIN-CONTAINING PROTEIN"/>
    <property type="match status" value="1"/>
</dbReference>
<dbReference type="PANTHER" id="PTHR42951">
    <property type="entry name" value="METALLO-BETA-LACTAMASE DOMAIN-CONTAINING"/>
    <property type="match status" value="1"/>
</dbReference>
<dbReference type="SUPFAM" id="SSF56281">
    <property type="entry name" value="Metallo-hydrolase/oxidoreductase"/>
    <property type="match status" value="1"/>
</dbReference>
<sequence length="227" mass="25702">MSKNHFKNKVQCKNGDFIMKVIGDIHLVDNTFANVYLIVRKDKIIAIDAGLPEEYEKVLEYIDSLRRFPEEVETIIVTHAHYDHVGSLKDLKDATGANVAAHEEEIPYLTGEKTFRRTINPVEVEISLKDGDEIHGLKVIHSPGHTPGSICLLDLETKALFVGDLVMEENGKLKEIPHQYSLDPMKNREAIRRLLDVDFVHLLPSHGQPILNEGKEKLRELVGRLEG</sequence>
<dbReference type="Gene3D" id="3.60.15.10">
    <property type="entry name" value="Ribonuclease Z/Hydroxyacylglutathione hydrolase-like"/>
    <property type="match status" value="1"/>
</dbReference>
<dbReference type="InterPro" id="IPR036866">
    <property type="entry name" value="RibonucZ/Hydroxyglut_hydro"/>
</dbReference>
<feature type="domain" description="Metallo-beta-lactamase" evidence="1">
    <location>
        <begin position="32"/>
        <end position="206"/>
    </location>
</feature>
<evidence type="ECO:0000313" key="2">
    <source>
        <dbReference type="EMBL" id="KUK16702.1"/>
    </source>
</evidence>
<protein>
    <submittedName>
        <fullName evidence="2">Glyoxalase II family member</fullName>
    </submittedName>
</protein>
<accession>A0A101EJU5</accession>